<proteinExistence type="predicted"/>
<reference evidence="1" key="1">
    <citation type="submission" date="2018-05" db="EMBL/GenBank/DDBJ databases">
        <authorList>
            <person name="Lanie J.A."/>
            <person name="Ng W.-L."/>
            <person name="Kazmierczak K.M."/>
            <person name="Andrzejewski T.M."/>
            <person name="Davidsen T.M."/>
            <person name="Wayne K.J."/>
            <person name="Tettelin H."/>
            <person name="Glass J.I."/>
            <person name="Rusch D."/>
            <person name="Podicherti R."/>
            <person name="Tsui H.-C.T."/>
            <person name="Winkler M.E."/>
        </authorList>
    </citation>
    <scope>NUCLEOTIDE SEQUENCE</scope>
</reference>
<evidence type="ECO:0000313" key="1">
    <source>
        <dbReference type="EMBL" id="SVC98604.1"/>
    </source>
</evidence>
<dbReference type="AlphaFoldDB" id="A0A382RLN2"/>
<gene>
    <name evidence="1" type="ORF">METZ01_LOCUS351458</name>
</gene>
<organism evidence="1">
    <name type="scientific">marine metagenome</name>
    <dbReference type="NCBI Taxonomy" id="408172"/>
    <lineage>
        <taxon>unclassified sequences</taxon>
        <taxon>metagenomes</taxon>
        <taxon>ecological metagenomes</taxon>
    </lineage>
</organism>
<name>A0A382RLN2_9ZZZZ</name>
<dbReference type="EMBL" id="UINC01122657">
    <property type="protein sequence ID" value="SVC98604.1"/>
    <property type="molecule type" value="Genomic_DNA"/>
</dbReference>
<feature type="non-terminal residue" evidence="1">
    <location>
        <position position="297"/>
    </location>
</feature>
<protein>
    <submittedName>
        <fullName evidence="1">Uncharacterized protein</fullName>
    </submittedName>
</protein>
<accession>A0A382RLN2</accession>
<sequence length="297" mass="33218">MTINYPSINNMILYESKKEFNMKNQVDSNVISIPTLIKNIEKASGIIPFVTGHVNALPDFRMIEVGKLSIDPKFQRWLSKKVIAKAKHLDLELFQCVVVFERPDGTLVVVDGQHKTVMALKGKNDETFKVPCQVIKHDKKMTLSQCQAKEARTFAKLNIARKNVSKLEKIRAALAYEDEEAKAYEAMFNTMGIFKEDIGDVKLGVEIFGTAKAEAAFDKFKGKNTKLAVNYLRTDKDGKPLSAVNGSMVFALSAIFNLLDALGEGTLKYVGLSNFLNKFLKNRPISKWTKNCAGNLD</sequence>